<dbReference type="NCBIfam" id="TIGR03953">
    <property type="entry name" value="rplD_bact"/>
    <property type="match status" value="1"/>
</dbReference>
<dbReference type="PANTHER" id="PTHR10746">
    <property type="entry name" value="50S RIBOSOMAL PROTEIN L4"/>
    <property type="match status" value="1"/>
</dbReference>
<keyword evidence="2 5" id="KW-0689">Ribosomal protein</keyword>
<evidence type="ECO:0000256" key="5">
    <source>
        <dbReference type="HAMAP-Rule" id="MF_01328"/>
    </source>
</evidence>
<evidence type="ECO:0000256" key="1">
    <source>
        <dbReference type="ARBA" id="ARBA00010528"/>
    </source>
</evidence>
<dbReference type="EMBL" id="MHLU01000123">
    <property type="protein sequence ID" value="OGZ17743.1"/>
    <property type="molecule type" value="Genomic_DNA"/>
</dbReference>
<accession>A0A1G2DW07</accession>
<protein>
    <recommendedName>
        <fullName evidence="4 5">Large ribosomal subunit protein uL4</fullName>
    </recommendedName>
</protein>
<feature type="region of interest" description="Disordered" evidence="6">
    <location>
        <begin position="50"/>
        <end position="96"/>
    </location>
</feature>
<evidence type="ECO:0000256" key="3">
    <source>
        <dbReference type="ARBA" id="ARBA00023274"/>
    </source>
</evidence>
<dbReference type="HAMAP" id="MF_01328_B">
    <property type="entry name" value="Ribosomal_uL4_B"/>
    <property type="match status" value="1"/>
</dbReference>
<dbReference type="AlphaFoldDB" id="A0A1G2DW07"/>
<comment type="function">
    <text evidence="5">One of the primary rRNA binding proteins, this protein initially binds near the 5'-end of the 23S rRNA. It is important during the early stages of 50S assembly. It makes multiple contacts with different domains of the 23S rRNA in the assembled 50S subunit and ribosome.</text>
</comment>
<dbReference type="GO" id="GO:0003735">
    <property type="term" value="F:structural constituent of ribosome"/>
    <property type="evidence" value="ECO:0007669"/>
    <property type="project" value="InterPro"/>
</dbReference>
<dbReference type="SUPFAM" id="SSF52166">
    <property type="entry name" value="Ribosomal protein L4"/>
    <property type="match status" value="1"/>
</dbReference>
<evidence type="ECO:0000313" key="7">
    <source>
        <dbReference type="EMBL" id="OGZ17743.1"/>
    </source>
</evidence>
<dbReference type="Gene3D" id="3.40.1370.10">
    <property type="match status" value="1"/>
</dbReference>
<dbReference type="GO" id="GO:0019843">
    <property type="term" value="F:rRNA binding"/>
    <property type="evidence" value="ECO:0007669"/>
    <property type="project" value="UniProtKB-UniRule"/>
</dbReference>
<dbReference type="GO" id="GO:0006412">
    <property type="term" value="P:translation"/>
    <property type="evidence" value="ECO:0007669"/>
    <property type="project" value="UniProtKB-UniRule"/>
</dbReference>
<dbReference type="GO" id="GO:1990904">
    <property type="term" value="C:ribonucleoprotein complex"/>
    <property type="evidence" value="ECO:0007669"/>
    <property type="project" value="UniProtKB-KW"/>
</dbReference>
<keyword evidence="5" id="KW-0694">RNA-binding</keyword>
<reference evidence="7 8" key="1">
    <citation type="journal article" date="2016" name="Nat. Commun.">
        <title>Thousands of microbial genomes shed light on interconnected biogeochemical processes in an aquifer system.</title>
        <authorList>
            <person name="Anantharaman K."/>
            <person name="Brown C.T."/>
            <person name="Hug L.A."/>
            <person name="Sharon I."/>
            <person name="Castelle C.J."/>
            <person name="Probst A.J."/>
            <person name="Thomas B.C."/>
            <person name="Singh A."/>
            <person name="Wilkins M.J."/>
            <person name="Karaoz U."/>
            <person name="Brodie E.L."/>
            <person name="Williams K.H."/>
            <person name="Hubbard S.S."/>
            <person name="Banfield J.F."/>
        </authorList>
    </citation>
    <scope>NUCLEOTIDE SEQUENCE [LARGE SCALE GENOMIC DNA]</scope>
</reference>
<comment type="subunit">
    <text evidence="5">Part of the 50S ribosomal subunit.</text>
</comment>
<dbReference type="InterPro" id="IPR013005">
    <property type="entry name" value="Ribosomal_uL4-like"/>
</dbReference>
<dbReference type="GO" id="GO:0005840">
    <property type="term" value="C:ribosome"/>
    <property type="evidence" value="ECO:0007669"/>
    <property type="project" value="UniProtKB-KW"/>
</dbReference>
<dbReference type="InterPro" id="IPR002136">
    <property type="entry name" value="Ribosomal_uL4"/>
</dbReference>
<dbReference type="Pfam" id="PF00573">
    <property type="entry name" value="Ribosomal_L4"/>
    <property type="match status" value="1"/>
</dbReference>
<keyword evidence="3 5" id="KW-0687">Ribonucleoprotein</keyword>
<evidence type="ECO:0000256" key="4">
    <source>
        <dbReference type="ARBA" id="ARBA00035244"/>
    </source>
</evidence>
<keyword evidence="5" id="KW-0699">rRNA-binding</keyword>
<organism evidence="7 8">
    <name type="scientific">Candidatus Lloydbacteria bacterium RIFOXYC12_FULL_46_25</name>
    <dbReference type="NCBI Taxonomy" id="1798670"/>
    <lineage>
        <taxon>Bacteria</taxon>
        <taxon>Candidatus Lloydiibacteriota</taxon>
    </lineage>
</organism>
<evidence type="ECO:0000313" key="8">
    <source>
        <dbReference type="Proteomes" id="UP000178106"/>
    </source>
</evidence>
<comment type="function">
    <text evidence="5">Forms part of the polypeptide exit tunnel.</text>
</comment>
<evidence type="ECO:0000256" key="6">
    <source>
        <dbReference type="SAM" id="MobiDB-lite"/>
    </source>
</evidence>
<dbReference type="Proteomes" id="UP000178106">
    <property type="component" value="Unassembled WGS sequence"/>
</dbReference>
<evidence type="ECO:0000256" key="2">
    <source>
        <dbReference type="ARBA" id="ARBA00022980"/>
    </source>
</evidence>
<proteinExistence type="inferred from homology"/>
<comment type="caution">
    <text evidence="7">The sequence shown here is derived from an EMBL/GenBank/DDBJ whole genome shotgun (WGS) entry which is preliminary data.</text>
</comment>
<gene>
    <name evidence="5" type="primary">rplD</name>
    <name evidence="7" type="ORF">A2494_01240</name>
</gene>
<dbReference type="InterPro" id="IPR023574">
    <property type="entry name" value="Ribosomal_uL4_dom_sf"/>
</dbReference>
<comment type="similarity">
    <text evidence="1 5">Belongs to the universal ribosomal protein uL4 family.</text>
</comment>
<dbReference type="PANTHER" id="PTHR10746:SF6">
    <property type="entry name" value="LARGE RIBOSOMAL SUBUNIT PROTEIN UL4M"/>
    <property type="match status" value="1"/>
</dbReference>
<sequence length="228" mass="24930">MTTKKSINLDATIYAADSKKAGSITLPEAVFGLSWNSDLVHQVVTAMQANARQSSAHTKDRSEVSGSNKKPWAQKGTGRARHGSTRSPIWRTGGVTFGPRNEKDYSQKINRKMKVKALFTVLSRKFKDGEVLFVSDLAMSEPKTKDARATLTKLGSISGYEAVGTRRKNAAYVILSKADANVKKSFQNMGNVLVGTVNTVNPVDLLTYKYVIFANPEESVKVIESKNA</sequence>
<name>A0A1G2DW07_9BACT</name>